<dbReference type="FunFam" id="1.10.10.1800:FF:000003">
    <property type="entry name" value="tRNA uridine 5-carboxymethylaminomethyl modification enzyme MnmG"/>
    <property type="match status" value="1"/>
</dbReference>
<keyword evidence="7 12" id="KW-0819">tRNA processing</keyword>
<evidence type="ECO:0000256" key="8">
    <source>
        <dbReference type="ARBA" id="ARBA00022827"/>
    </source>
</evidence>
<feature type="binding site" evidence="12">
    <location>
        <begin position="270"/>
        <end position="284"/>
    </location>
    <ligand>
        <name>NAD(+)</name>
        <dbReference type="ChEBI" id="CHEBI:57540"/>
    </ligand>
</feature>
<dbReference type="Gene3D" id="1.10.10.1800">
    <property type="entry name" value="tRNA uridine 5-carboxymethylaminomethyl modification enzyme MnmG/GidA"/>
    <property type="match status" value="1"/>
</dbReference>
<evidence type="ECO:0000313" key="15">
    <source>
        <dbReference type="Proteomes" id="UP001209417"/>
    </source>
</evidence>
<dbReference type="SUPFAM" id="SSF51905">
    <property type="entry name" value="FAD/NAD(P)-binding domain"/>
    <property type="match status" value="1"/>
</dbReference>
<comment type="similarity">
    <text evidence="3 12">Belongs to the MnmG family.</text>
</comment>
<reference evidence="14" key="1">
    <citation type="submission" date="2022-11" db="EMBL/GenBank/DDBJ databases">
        <title>Genomic repertoires linked with pathogenic potency of arthritogenic Prevotella copri isolated from the gut of rheumatoid arthritis patients.</title>
        <authorList>
            <person name="Nii T."/>
            <person name="Maeda Y."/>
            <person name="Motooka D."/>
            <person name="Naito M."/>
            <person name="Matsumoto Y."/>
            <person name="Ogawa T."/>
            <person name="Oguro-Igashira E."/>
            <person name="Kishikawa T."/>
            <person name="Yamashita M."/>
            <person name="Koizumi S."/>
            <person name="Kurakawa T."/>
            <person name="Okumura R."/>
            <person name="Kayama H."/>
            <person name="Murakami M."/>
            <person name="Sakaguchi T."/>
            <person name="Das B."/>
            <person name="Nakamura S."/>
            <person name="Okada Y."/>
            <person name="Kumanogoh A."/>
            <person name="Takeda K."/>
        </authorList>
    </citation>
    <scope>NUCLEOTIDE SEQUENCE</scope>
    <source>
        <strain evidence="14">H019-1</strain>
    </source>
</reference>
<dbReference type="Gene3D" id="3.50.50.60">
    <property type="entry name" value="FAD/NAD(P)-binding domain"/>
    <property type="match status" value="2"/>
</dbReference>
<comment type="cofactor">
    <cofactor evidence="1 12">
        <name>FAD</name>
        <dbReference type="ChEBI" id="CHEBI:57692"/>
    </cofactor>
</comment>
<dbReference type="GO" id="GO:0050660">
    <property type="term" value="F:flavin adenine dinucleotide binding"/>
    <property type="evidence" value="ECO:0007669"/>
    <property type="project" value="UniProtKB-UniRule"/>
</dbReference>
<keyword evidence="6 12" id="KW-0285">Flavoprotein</keyword>
<dbReference type="Pfam" id="PF01134">
    <property type="entry name" value="GIDA"/>
    <property type="match status" value="1"/>
</dbReference>
<dbReference type="RefSeq" id="WP_264952082.1">
    <property type="nucleotide sequence ID" value="NZ_JAPDVE010000011.1"/>
</dbReference>
<protein>
    <recommendedName>
        <fullName evidence="4 12">tRNA uridine 5-carboxymethylaminomethyl modification enzyme MnmG</fullName>
    </recommendedName>
    <alternativeName>
        <fullName evidence="11 12">Glucose-inhibited division protein A</fullName>
    </alternativeName>
</protein>
<evidence type="ECO:0000256" key="6">
    <source>
        <dbReference type="ARBA" id="ARBA00022630"/>
    </source>
</evidence>
<dbReference type="Pfam" id="PF13932">
    <property type="entry name" value="SAM_GIDA_C"/>
    <property type="match status" value="1"/>
</dbReference>
<evidence type="ECO:0000313" key="14">
    <source>
        <dbReference type="EMBL" id="MCW4132349.1"/>
    </source>
</evidence>
<accession>A0AAW5U8N9</accession>
<keyword evidence="5 12" id="KW-0963">Cytoplasm</keyword>
<feature type="binding site" evidence="12">
    <location>
        <begin position="11"/>
        <end position="16"/>
    </location>
    <ligand>
        <name>FAD</name>
        <dbReference type="ChEBI" id="CHEBI:57692"/>
    </ligand>
</feature>
<dbReference type="HAMAP" id="MF_00129">
    <property type="entry name" value="MnmG_GidA"/>
    <property type="match status" value="1"/>
</dbReference>
<comment type="subcellular location">
    <subcellularLocation>
        <location evidence="12">Cytoplasm</location>
    </subcellularLocation>
</comment>
<comment type="subunit">
    <text evidence="10 12">Homodimer. Heterotetramer of two MnmE and two MnmG subunits.</text>
</comment>
<keyword evidence="9 12" id="KW-0520">NAD</keyword>
<gene>
    <name evidence="12 14" type="primary">mnmG</name>
    <name evidence="12" type="synonym">gidA</name>
    <name evidence="14" type="ORF">ONT19_12305</name>
</gene>
<dbReference type="InterPro" id="IPR049312">
    <property type="entry name" value="GIDA_C_N"/>
</dbReference>
<dbReference type="InterPro" id="IPR047001">
    <property type="entry name" value="MnmG_C_subdom"/>
</dbReference>
<dbReference type="GO" id="GO:0030488">
    <property type="term" value="P:tRNA methylation"/>
    <property type="evidence" value="ECO:0007669"/>
    <property type="project" value="TreeGrafter"/>
</dbReference>
<proteinExistence type="inferred from homology"/>
<dbReference type="PANTHER" id="PTHR11806">
    <property type="entry name" value="GLUCOSE INHIBITED DIVISION PROTEIN A"/>
    <property type="match status" value="1"/>
</dbReference>
<dbReference type="NCBIfam" id="TIGR00136">
    <property type="entry name" value="mnmG_gidA"/>
    <property type="match status" value="1"/>
</dbReference>
<evidence type="ECO:0000256" key="10">
    <source>
        <dbReference type="ARBA" id="ARBA00025948"/>
    </source>
</evidence>
<dbReference type="Proteomes" id="UP001209417">
    <property type="component" value="Unassembled WGS sequence"/>
</dbReference>
<name>A0AAW5U8N9_9BACT</name>
<evidence type="ECO:0000256" key="3">
    <source>
        <dbReference type="ARBA" id="ARBA00007653"/>
    </source>
</evidence>
<evidence type="ECO:0000256" key="4">
    <source>
        <dbReference type="ARBA" id="ARBA00020461"/>
    </source>
</evidence>
<dbReference type="PROSITE" id="PS01280">
    <property type="entry name" value="GIDA_1"/>
    <property type="match status" value="1"/>
</dbReference>
<dbReference type="PRINTS" id="PR00411">
    <property type="entry name" value="PNDRDTASEI"/>
</dbReference>
<feature type="domain" description="tRNA uridine 5-carboxymethylaminomethyl modification enzyme C-terminal subdomain" evidence="13">
    <location>
        <begin position="548"/>
        <end position="619"/>
    </location>
</feature>
<evidence type="ECO:0000256" key="12">
    <source>
        <dbReference type="HAMAP-Rule" id="MF_00129"/>
    </source>
</evidence>
<evidence type="ECO:0000256" key="2">
    <source>
        <dbReference type="ARBA" id="ARBA00003717"/>
    </source>
</evidence>
<dbReference type="AlphaFoldDB" id="A0AAW5U8N9"/>
<dbReference type="InterPro" id="IPR026904">
    <property type="entry name" value="MnmG_C"/>
</dbReference>
<dbReference type="FunFam" id="3.50.50.60:FF:000010">
    <property type="entry name" value="tRNA uridine 5-carboxymethylaminomethyl modification enzyme MnmG"/>
    <property type="match status" value="1"/>
</dbReference>
<dbReference type="FunFam" id="1.10.150.570:FF:000001">
    <property type="entry name" value="tRNA uridine 5-carboxymethylaminomethyl modification enzyme MnmG"/>
    <property type="match status" value="1"/>
</dbReference>
<comment type="function">
    <text evidence="2 12">NAD-binding protein involved in the addition of a carboxymethylaminomethyl (cmnm) group at the wobble position (U34) of certain tRNAs, forming tRNA-cmnm(5)s(2)U34.</text>
</comment>
<dbReference type="EMBL" id="JAPDVG010000001">
    <property type="protein sequence ID" value="MCW4132349.1"/>
    <property type="molecule type" value="Genomic_DNA"/>
</dbReference>
<evidence type="ECO:0000256" key="9">
    <source>
        <dbReference type="ARBA" id="ARBA00023027"/>
    </source>
</evidence>
<evidence type="ECO:0000256" key="1">
    <source>
        <dbReference type="ARBA" id="ARBA00001974"/>
    </source>
</evidence>
<comment type="caution">
    <text evidence="14">The sequence shown here is derived from an EMBL/GenBank/DDBJ whole genome shotgun (WGS) entry which is preliminary data.</text>
</comment>
<dbReference type="PANTHER" id="PTHR11806:SF0">
    <property type="entry name" value="PROTEIN MTO1 HOMOLOG, MITOCHONDRIAL"/>
    <property type="match status" value="1"/>
</dbReference>
<evidence type="ECO:0000256" key="11">
    <source>
        <dbReference type="ARBA" id="ARBA00031800"/>
    </source>
</evidence>
<dbReference type="InterPro" id="IPR004416">
    <property type="entry name" value="MnmG"/>
</dbReference>
<keyword evidence="8 12" id="KW-0274">FAD</keyword>
<evidence type="ECO:0000259" key="13">
    <source>
        <dbReference type="SMART" id="SM01228"/>
    </source>
</evidence>
<dbReference type="Pfam" id="PF21680">
    <property type="entry name" value="GIDA_C_1st"/>
    <property type="match status" value="1"/>
</dbReference>
<dbReference type="InterPro" id="IPR040131">
    <property type="entry name" value="MnmG_N"/>
</dbReference>
<evidence type="ECO:0000256" key="7">
    <source>
        <dbReference type="ARBA" id="ARBA00022694"/>
    </source>
</evidence>
<dbReference type="InterPro" id="IPR020595">
    <property type="entry name" value="MnmG-rel_CS"/>
</dbReference>
<dbReference type="SMART" id="SM01228">
    <property type="entry name" value="GIDA_assoc_3"/>
    <property type="match status" value="1"/>
</dbReference>
<evidence type="ECO:0000256" key="5">
    <source>
        <dbReference type="ARBA" id="ARBA00022490"/>
    </source>
</evidence>
<sequence length="623" mass="69822">MKFNYDVLVIGGGHAGCEAAAASANMGAKTCLITMDMNKIGQMSCNPAIGGIAKGQIVREIDALGGQMGIVTDKTAIQFRMLNIGKGPAVWSPRAQCDRGKFIWEWRTILDHTDNLDIWQDQADELLVANGEAIGVKTIWGAEFYAKSIIITAGTFLNGLMHVGRKMVEGGRCAEPAVHNFTESITRWGITTARMKTGTPVRIDKRSVHFEDMEEQPGDSDFHQFSYMGEHRVLKQLPCWTCYTNKKVHETLKSGLADSPLYNGQIQSTGPRYCPSIETKLVTFPDKDQHPLFLEPEGEDTNEMYLNGFSSSMPMDIQLNALHEIPALRDAKIYRPGYAIEYDYFDPTQLKHSLESKIIKGLFFAGQVNGTTGYEEAGGQGTVAGINAALHCVGIKTFEMNRDESYIGVLIDDLTTKGVDEPYRMFTSRAEYRILLRQDDADARLTEKAYELGIAKRDRYDWWIEKKEAIGRIIEFCANYPIKKDEINPKLEALGTTPLRAGCKLIDLIARPHLNLTNLSDIIPDLKAALETPANRKEEITEAAEIKMKYKGYIERERLIADKMHRLEDIKIKGRFNYSELHEISTEGRQKLERIDPETLAQASRIPGVSPSDINVMLVLLGR</sequence>
<dbReference type="GO" id="GO:0002098">
    <property type="term" value="P:tRNA wobble uridine modification"/>
    <property type="evidence" value="ECO:0007669"/>
    <property type="project" value="InterPro"/>
</dbReference>
<dbReference type="GO" id="GO:0005829">
    <property type="term" value="C:cytosol"/>
    <property type="evidence" value="ECO:0007669"/>
    <property type="project" value="TreeGrafter"/>
</dbReference>
<dbReference type="Gene3D" id="1.10.150.570">
    <property type="entry name" value="GidA associated domain, C-terminal subdomain"/>
    <property type="match status" value="1"/>
</dbReference>
<comment type="caution">
    <text evidence="12">Lacks conserved residue(s) required for the propagation of feature annotation.</text>
</comment>
<dbReference type="InterPro" id="IPR002218">
    <property type="entry name" value="MnmG-rel"/>
</dbReference>
<organism evidence="14 15">
    <name type="scientific">Segatella copri</name>
    <dbReference type="NCBI Taxonomy" id="165179"/>
    <lineage>
        <taxon>Bacteria</taxon>
        <taxon>Pseudomonadati</taxon>
        <taxon>Bacteroidota</taxon>
        <taxon>Bacteroidia</taxon>
        <taxon>Bacteroidales</taxon>
        <taxon>Prevotellaceae</taxon>
        <taxon>Segatella</taxon>
    </lineage>
</organism>
<dbReference type="InterPro" id="IPR036188">
    <property type="entry name" value="FAD/NAD-bd_sf"/>
</dbReference>
<dbReference type="InterPro" id="IPR044920">
    <property type="entry name" value="MnmG_C_subdom_sf"/>
</dbReference>
<dbReference type="FunFam" id="3.50.50.60:FF:000002">
    <property type="entry name" value="tRNA uridine 5-carboxymethylaminomethyl modification enzyme MnmG"/>
    <property type="match status" value="1"/>
</dbReference>